<protein>
    <submittedName>
        <fullName evidence="5">Probable response regulator</fullName>
    </submittedName>
</protein>
<dbReference type="CDD" id="cd17535">
    <property type="entry name" value="REC_NarL-like"/>
    <property type="match status" value="1"/>
</dbReference>
<dbReference type="InterPro" id="IPR001789">
    <property type="entry name" value="Sig_transdc_resp-reg_receiver"/>
</dbReference>
<feature type="modified residue" description="4-aspartylphosphate" evidence="3">
    <location>
        <position position="57"/>
    </location>
</feature>
<dbReference type="Proteomes" id="UP000002588">
    <property type="component" value="Chromosome"/>
</dbReference>
<evidence type="ECO:0000256" key="1">
    <source>
        <dbReference type="ARBA" id="ARBA00022553"/>
    </source>
</evidence>
<dbReference type="RefSeq" id="WP_011765789.1">
    <property type="nucleotide sequence ID" value="NC_008702.1"/>
</dbReference>
<proteinExistence type="predicted"/>
<organism evidence="5 6">
    <name type="scientific">Azoarcus sp. (strain BH72)</name>
    <dbReference type="NCBI Taxonomy" id="418699"/>
    <lineage>
        <taxon>Bacteria</taxon>
        <taxon>Pseudomonadati</taxon>
        <taxon>Pseudomonadota</taxon>
        <taxon>Betaproteobacteria</taxon>
        <taxon>Rhodocyclales</taxon>
        <taxon>Zoogloeaceae</taxon>
        <taxon>Azoarcus</taxon>
    </lineage>
</organism>
<evidence type="ECO:0000313" key="5">
    <source>
        <dbReference type="EMBL" id="CAL94675.1"/>
    </source>
</evidence>
<keyword evidence="1 3" id="KW-0597">Phosphoprotein</keyword>
<evidence type="ECO:0000256" key="2">
    <source>
        <dbReference type="ARBA" id="ARBA00023012"/>
    </source>
</evidence>
<keyword evidence="6" id="KW-1185">Reference proteome</keyword>
<dbReference type="SMART" id="SM00448">
    <property type="entry name" value="REC"/>
    <property type="match status" value="1"/>
</dbReference>
<dbReference type="Gene3D" id="3.40.50.2300">
    <property type="match status" value="1"/>
</dbReference>
<gene>
    <name evidence="5" type="primary">ccdB</name>
    <name evidence="5" type="ordered locus">azo2058</name>
</gene>
<feature type="domain" description="Response regulatory" evidence="4">
    <location>
        <begin position="7"/>
        <end position="122"/>
    </location>
</feature>
<dbReference type="KEGG" id="aoa:dqs_2184"/>
<dbReference type="AlphaFoldDB" id="A1K770"/>
<dbReference type="HOGENOM" id="CLU_000445_69_15_4"/>
<evidence type="ECO:0000259" key="4">
    <source>
        <dbReference type="PROSITE" id="PS50110"/>
    </source>
</evidence>
<dbReference type="OrthoDB" id="9816469at2"/>
<dbReference type="KEGG" id="azo:azo2058"/>
<dbReference type="SUPFAM" id="SSF52172">
    <property type="entry name" value="CheY-like"/>
    <property type="match status" value="1"/>
</dbReference>
<accession>A1K770</accession>
<dbReference type="GO" id="GO:0000160">
    <property type="term" value="P:phosphorelay signal transduction system"/>
    <property type="evidence" value="ECO:0007669"/>
    <property type="project" value="UniProtKB-KW"/>
</dbReference>
<dbReference type="Pfam" id="PF00072">
    <property type="entry name" value="Response_reg"/>
    <property type="match status" value="1"/>
</dbReference>
<sequence>MQRYSKRIVVVDDNEVIRMALRALLRQAGFNVVGEGRDGDMALDLAARLQPDLVCLDVMMPKRNGLEALDELRAKFPDIKVLMVTGQTDRDSVGEMVRKGAAGIVVKPFNAARIIELVERTLGLTATQ</sequence>
<dbReference type="InterPro" id="IPR058245">
    <property type="entry name" value="NreC/VraR/RcsB-like_REC"/>
</dbReference>
<name>A1K770_AZOSB</name>
<evidence type="ECO:0000256" key="3">
    <source>
        <dbReference type="PROSITE-ProRule" id="PRU00169"/>
    </source>
</evidence>
<dbReference type="InterPro" id="IPR050595">
    <property type="entry name" value="Bact_response_regulator"/>
</dbReference>
<dbReference type="PANTHER" id="PTHR44591">
    <property type="entry name" value="STRESS RESPONSE REGULATOR PROTEIN 1"/>
    <property type="match status" value="1"/>
</dbReference>
<reference evidence="5 6" key="1">
    <citation type="journal article" date="2006" name="Nat. Biotechnol.">
        <title>Complete genome of the mutualistic, N2-fixing grass endophyte Azoarcus sp. strain BH72.</title>
        <authorList>
            <person name="Krause A."/>
            <person name="Ramakumar A."/>
            <person name="Bartels D."/>
            <person name="Battistoni F."/>
            <person name="Bekel T."/>
            <person name="Boch J."/>
            <person name="Boehm M."/>
            <person name="Friedrich F."/>
            <person name="Hurek T."/>
            <person name="Krause L."/>
            <person name="Linke B."/>
            <person name="McHardy A.C."/>
            <person name="Sarkar A."/>
            <person name="Schneiker S."/>
            <person name="Syed A.A."/>
            <person name="Thauer R."/>
            <person name="Vorhoelter F.-J."/>
            <person name="Weidner S."/>
            <person name="Puehler A."/>
            <person name="Reinhold-Hurek B."/>
            <person name="Kaiser O."/>
            <person name="Goesmann A."/>
        </authorList>
    </citation>
    <scope>NUCLEOTIDE SEQUENCE [LARGE SCALE GENOMIC DNA]</scope>
    <source>
        <strain evidence="5 6">BH72</strain>
    </source>
</reference>
<keyword evidence="2" id="KW-0902">Two-component regulatory system</keyword>
<evidence type="ECO:0000313" key="6">
    <source>
        <dbReference type="Proteomes" id="UP000002588"/>
    </source>
</evidence>
<dbReference type="PANTHER" id="PTHR44591:SF14">
    <property type="entry name" value="PROTEIN PILG"/>
    <property type="match status" value="1"/>
</dbReference>
<dbReference type="InterPro" id="IPR011006">
    <property type="entry name" value="CheY-like_superfamily"/>
</dbReference>
<dbReference type="eggNOG" id="COG2197">
    <property type="taxonomic scope" value="Bacteria"/>
</dbReference>
<dbReference type="STRING" id="62928.azo2058"/>
<dbReference type="EMBL" id="AM406670">
    <property type="protein sequence ID" value="CAL94675.1"/>
    <property type="molecule type" value="Genomic_DNA"/>
</dbReference>
<dbReference type="PROSITE" id="PS50110">
    <property type="entry name" value="RESPONSE_REGULATORY"/>
    <property type="match status" value="1"/>
</dbReference>